<evidence type="ECO:0000313" key="4">
    <source>
        <dbReference type="EMBL" id="HIT37559.1"/>
    </source>
</evidence>
<evidence type="ECO:0000256" key="2">
    <source>
        <dbReference type="PROSITE-ProRule" id="PRU01248"/>
    </source>
</evidence>
<dbReference type="AlphaFoldDB" id="A0A9D1GC33"/>
<reference evidence="4" key="1">
    <citation type="submission" date="2020-10" db="EMBL/GenBank/DDBJ databases">
        <authorList>
            <person name="Gilroy R."/>
        </authorList>
    </citation>
    <scope>NUCLEOTIDE SEQUENCE</scope>
    <source>
        <strain evidence="4">CHK195-26880</strain>
    </source>
</reference>
<dbReference type="Gene3D" id="1.10.150.130">
    <property type="match status" value="1"/>
</dbReference>
<feature type="domain" description="Core-binding (CB)" evidence="3">
    <location>
        <begin position="5"/>
        <end position="68"/>
    </location>
</feature>
<dbReference type="PROSITE" id="PS51900">
    <property type="entry name" value="CB"/>
    <property type="match status" value="1"/>
</dbReference>
<evidence type="ECO:0000259" key="3">
    <source>
        <dbReference type="PROSITE" id="PS51900"/>
    </source>
</evidence>
<dbReference type="EMBL" id="DVKQ01000048">
    <property type="protein sequence ID" value="HIT37559.1"/>
    <property type="molecule type" value="Genomic_DNA"/>
</dbReference>
<organism evidence="4 5">
    <name type="scientific">Candidatus Onthousia faecipullorum</name>
    <dbReference type="NCBI Taxonomy" id="2840887"/>
    <lineage>
        <taxon>Bacteria</taxon>
        <taxon>Bacillati</taxon>
        <taxon>Bacillota</taxon>
        <taxon>Bacilli</taxon>
        <taxon>Candidatus Onthousia</taxon>
    </lineage>
</organism>
<dbReference type="GO" id="GO:0015074">
    <property type="term" value="P:DNA integration"/>
    <property type="evidence" value="ECO:0007669"/>
    <property type="project" value="InterPro"/>
</dbReference>
<sequence>MNNEKNKKVWLKKCEETLRMGGRSEVTIKNYRYAIIRFLNRYDEKTNISKLTTDDIIKYFKKDFIDKG</sequence>
<gene>
    <name evidence="4" type="ORF">IAB59_03660</name>
</gene>
<dbReference type="GO" id="GO:0003677">
    <property type="term" value="F:DNA binding"/>
    <property type="evidence" value="ECO:0007669"/>
    <property type="project" value="UniProtKB-UniRule"/>
</dbReference>
<dbReference type="Proteomes" id="UP000886833">
    <property type="component" value="Unassembled WGS sequence"/>
</dbReference>
<evidence type="ECO:0000256" key="1">
    <source>
        <dbReference type="ARBA" id="ARBA00023125"/>
    </source>
</evidence>
<dbReference type="InterPro" id="IPR004107">
    <property type="entry name" value="Integrase_SAM-like_N"/>
</dbReference>
<comment type="caution">
    <text evidence="4">The sequence shown here is derived from an EMBL/GenBank/DDBJ whole genome shotgun (WGS) entry which is preliminary data.</text>
</comment>
<feature type="non-terminal residue" evidence="4">
    <location>
        <position position="68"/>
    </location>
</feature>
<reference evidence="4" key="2">
    <citation type="journal article" date="2021" name="PeerJ">
        <title>Extensive microbial diversity within the chicken gut microbiome revealed by metagenomics and culture.</title>
        <authorList>
            <person name="Gilroy R."/>
            <person name="Ravi A."/>
            <person name="Getino M."/>
            <person name="Pursley I."/>
            <person name="Horton D.L."/>
            <person name="Alikhan N.F."/>
            <person name="Baker D."/>
            <person name="Gharbi K."/>
            <person name="Hall N."/>
            <person name="Watson M."/>
            <person name="Adriaenssens E.M."/>
            <person name="Foster-Nyarko E."/>
            <person name="Jarju S."/>
            <person name="Secka A."/>
            <person name="Antonio M."/>
            <person name="Oren A."/>
            <person name="Chaudhuri R.R."/>
            <person name="La Ragione R."/>
            <person name="Hildebrand F."/>
            <person name="Pallen M.J."/>
        </authorList>
    </citation>
    <scope>NUCLEOTIDE SEQUENCE</scope>
    <source>
        <strain evidence="4">CHK195-26880</strain>
    </source>
</reference>
<accession>A0A9D1GC33</accession>
<proteinExistence type="predicted"/>
<dbReference type="InterPro" id="IPR010998">
    <property type="entry name" value="Integrase_recombinase_N"/>
</dbReference>
<evidence type="ECO:0000313" key="5">
    <source>
        <dbReference type="Proteomes" id="UP000886833"/>
    </source>
</evidence>
<dbReference type="InterPro" id="IPR044068">
    <property type="entry name" value="CB"/>
</dbReference>
<dbReference type="Pfam" id="PF13495">
    <property type="entry name" value="Phage_int_SAM_4"/>
    <property type="match status" value="1"/>
</dbReference>
<keyword evidence="1 2" id="KW-0238">DNA-binding</keyword>
<name>A0A9D1GC33_9FIRM</name>
<protein>
    <submittedName>
        <fullName evidence="4">Phage integrase N-terminal SAM-like domain-containing protein</fullName>
    </submittedName>
</protein>